<feature type="non-terminal residue" evidence="1">
    <location>
        <position position="1"/>
    </location>
</feature>
<keyword evidence="2" id="KW-1185">Reference proteome</keyword>
<comment type="caution">
    <text evidence="1">The sequence shown here is derived from an EMBL/GenBank/DDBJ whole genome shotgun (WGS) entry which is preliminary data.</text>
</comment>
<organism evidence="1 2">
    <name type="scientific">Lindgomyces ingoldianus</name>
    <dbReference type="NCBI Taxonomy" id="673940"/>
    <lineage>
        <taxon>Eukaryota</taxon>
        <taxon>Fungi</taxon>
        <taxon>Dikarya</taxon>
        <taxon>Ascomycota</taxon>
        <taxon>Pezizomycotina</taxon>
        <taxon>Dothideomycetes</taxon>
        <taxon>Pleosporomycetidae</taxon>
        <taxon>Pleosporales</taxon>
        <taxon>Lindgomycetaceae</taxon>
        <taxon>Lindgomyces</taxon>
    </lineage>
</organism>
<evidence type="ECO:0000313" key="1">
    <source>
        <dbReference type="EMBL" id="KAF2473968.1"/>
    </source>
</evidence>
<gene>
    <name evidence="1" type="ORF">BDR25DRAFT_126570</name>
</gene>
<protein>
    <submittedName>
        <fullName evidence="1">Uncharacterized protein</fullName>
    </submittedName>
</protein>
<accession>A0ACB6R3X2</accession>
<dbReference type="EMBL" id="MU003499">
    <property type="protein sequence ID" value="KAF2473968.1"/>
    <property type="molecule type" value="Genomic_DNA"/>
</dbReference>
<name>A0ACB6R3X2_9PLEO</name>
<evidence type="ECO:0000313" key="2">
    <source>
        <dbReference type="Proteomes" id="UP000799755"/>
    </source>
</evidence>
<dbReference type="Proteomes" id="UP000799755">
    <property type="component" value="Unassembled WGS sequence"/>
</dbReference>
<proteinExistence type="predicted"/>
<sequence>LELGCPACDVNLFRPRDPRILRANSPASALPRSGNKNTPNSTQQVCSSILASAQSILPILINLSCLGTMYHCQSSRTQTTPTPGPPAPGARQAPQLFAPVDVDYMKPSDPSAASLSNLPTEIRLEIFNHVLDLSCIPLTYGYTSPFTGQRKPTLHKHALLLVSKQISSEYRQAFYERTRFFLRIYASNAFQALPMLLHFTRTQSNTPRASAPFPNFWNAPDALLANLRHCTLYIEIGEIASAPQSSHSVSQIARSSIDLNEAHQMVHEMKKYSSLNALKKNDSCFDNTLKCGIHKLLGHMTQLRSMHLVWETTRQGSRKFSNMTDANWTWATLGKPFVEALMMKRGLKRLQVVVGDRYNDVNEKHHKGVGGRWETENRVWLRGQPGRQSMHHVQFG</sequence>
<reference evidence="1" key="1">
    <citation type="journal article" date="2020" name="Stud. Mycol.">
        <title>101 Dothideomycetes genomes: a test case for predicting lifestyles and emergence of pathogens.</title>
        <authorList>
            <person name="Haridas S."/>
            <person name="Albert R."/>
            <person name="Binder M."/>
            <person name="Bloem J."/>
            <person name="Labutti K."/>
            <person name="Salamov A."/>
            <person name="Andreopoulos B."/>
            <person name="Baker S."/>
            <person name="Barry K."/>
            <person name="Bills G."/>
            <person name="Bluhm B."/>
            <person name="Cannon C."/>
            <person name="Castanera R."/>
            <person name="Culley D."/>
            <person name="Daum C."/>
            <person name="Ezra D."/>
            <person name="Gonzalez J."/>
            <person name="Henrissat B."/>
            <person name="Kuo A."/>
            <person name="Liang C."/>
            <person name="Lipzen A."/>
            <person name="Lutzoni F."/>
            <person name="Magnuson J."/>
            <person name="Mondo S."/>
            <person name="Nolan M."/>
            <person name="Ohm R."/>
            <person name="Pangilinan J."/>
            <person name="Park H.-J."/>
            <person name="Ramirez L."/>
            <person name="Alfaro M."/>
            <person name="Sun H."/>
            <person name="Tritt A."/>
            <person name="Yoshinaga Y."/>
            <person name="Zwiers L.-H."/>
            <person name="Turgeon B."/>
            <person name="Goodwin S."/>
            <person name="Spatafora J."/>
            <person name="Crous P."/>
            <person name="Grigoriev I."/>
        </authorList>
    </citation>
    <scope>NUCLEOTIDE SEQUENCE</scope>
    <source>
        <strain evidence="1">ATCC 200398</strain>
    </source>
</reference>